<accession>A0A915HKN3</accession>
<dbReference type="AlphaFoldDB" id="A0A915HKN3"/>
<keyword evidence="1" id="KW-1185">Reference proteome</keyword>
<sequence length="62" mass="6968">MPEEIEPKMDKIILITMCGRPCLISNEISTTYEDNRTEDLGAMALAQEKTTIPTVLKDTIIK</sequence>
<reference evidence="2" key="1">
    <citation type="submission" date="2022-11" db="UniProtKB">
        <authorList>
            <consortium name="WormBaseParasite"/>
        </authorList>
    </citation>
    <scope>IDENTIFICATION</scope>
</reference>
<organism evidence="1 2">
    <name type="scientific">Romanomermis culicivorax</name>
    <name type="common">Nematode worm</name>
    <dbReference type="NCBI Taxonomy" id="13658"/>
    <lineage>
        <taxon>Eukaryota</taxon>
        <taxon>Metazoa</taxon>
        <taxon>Ecdysozoa</taxon>
        <taxon>Nematoda</taxon>
        <taxon>Enoplea</taxon>
        <taxon>Dorylaimia</taxon>
        <taxon>Mermithida</taxon>
        <taxon>Mermithoidea</taxon>
        <taxon>Mermithidae</taxon>
        <taxon>Romanomermis</taxon>
    </lineage>
</organism>
<dbReference type="WBParaSite" id="nRc.2.0.1.t02025-RA">
    <property type="protein sequence ID" value="nRc.2.0.1.t02025-RA"/>
    <property type="gene ID" value="nRc.2.0.1.g02025"/>
</dbReference>
<evidence type="ECO:0000313" key="2">
    <source>
        <dbReference type="WBParaSite" id="nRc.2.0.1.t02025-RA"/>
    </source>
</evidence>
<protein>
    <submittedName>
        <fullName evidence="2">Uncharacterized protein</fullName>
    </submittedName>
</protein>
<evidence type="ECO:0000313" key="1">
    <source>
        <dbReference type="Proteomes" id="UP000887565"/>
    </source>
</evidence>
<proteinExistence type="predicted"/>
<name>A0A915HKN3_ROMCU</name>
<dbReference type="Proteomes" id="UP000887565">
    <property type="component" value="Unplaced"/>
</dbReference>